<keyword evidence="1" id="KW-0732">Signal</keyword>
<name>A0AAW0QY31_9PEZI</name>
<evidence type="ECO:0000313" key="2">
    <source>
        <dbReference type="EMBL" id="KAK8115243.1"/>
    </source>
</evidence>
<dbReference type="EMBL" id="JAQQWP010000006">
    <property type="protein sequence ID" value="KAK8115243.1"/>
    <property type="molecule type" value="Genomic_DNA"/>
</dbReference>
<proteinExistence type="predicted"/>
<evidence type="ECO:0000256" key="1">
    <source>
        <dbReference type="SAM" id="SignalP"/>
    </source>
</evidence>
<reference evidence="2 3" key="1">
    <citation type="submission" date="2023-01" db="EMBL/GenBank/DDBJ databases">
        <title>Analysis of 21 Apiospora genomes using comparative genomics revels a genus with tremendous synthesis potential of carbohydrate active enzymes and secondary metabolites.</title>
        <authorList>
            <person name="Sorensen T."/>
        </authorList>
    </citation>
    <scope>NUCLEOTIDE SEQUENCE [LARGE SCALE GENOMIC DNA]</scope>
    <source>
        <strain evidence="2 3">CBS 117206</strain>
    </source>
</reference>
<dbReference type="Proteomes" id="UP001392437">
    <property type="component" value="Unassembled WGS sequence"/>
</dbReference>
<evidence type="ECO:0000313" key="3">
    <source>
        <dbReference type="Proteomes" id="UP001392437"/>
    </source>
</evidence>
<feature type="chain" id="PRO_5043754659" evidence="1">
    <location>
        <begin position="29"/>
        <end position="243"/>
    </location>
</feature>
<accession>A0AAW0QY31</accession>
<dbReference type="AlphaFoldDB" id="A0AAW0QY31"/>
<organism evidence="2 3">
    <name type="scientific">Apiospora kogelbergensis</name>
    <dbReference type="NCBI Taxonomy" id="1337665"/>
    <lineage>
        <taxon>Eukaryota</taxon>
        <taxon>Fungi</taxon>
        <taxon>Dikarya</taxon>
        <taxon>Ascomycota</taxon>
        <taxon>Pezizomycotina</taxon>
        <taxon>Sordariomycetes</taxon>
        <taxon>Xylariomycetidae</taxon>
        <taxon>Amphisphaeriales</taxon>
        <taxon>Apiosporaceae</taxon>
        <taxon>Apiospora</taxon>
    </lineage>
</organism>
<sequence>MQLLSPQSFGRILAALLLAPSAINLCLAAPQPLGTVEGSAALAAREDTSKLKDFKKEMDKTDVKVTQDKTDFVDLSSNKQKSISSRGFNQCFGIVLATKKGAAVGHYTCGATGKANAKKDLGAFWDKHKGDKLKDPKVYIYAKVKVDDDHKIQEGTFENANDLDAFKKILKDDLHISQTPEVVKYIDVEAVVVDKGKERDGFDQKTADAYSHYAGFYVKKGLLGGLEVKFMTLDMQKDSYKKK</sequence>
<feature type="signal peptide" evidence="1">
    <location>
        <begin position="1"/>
        <end position="28"/>
    </location>
</feature>
<gene>
    <name evidence="2" type="ORF">PG999_007312</name>
</gene>
<protein>
    <submittedName>
        <fullName evidence="2">Uncharacterized protein</fullName>
    </submittedName>
</protein>
<comment type="caution">
    <text evidence="2">The sequence shown here is derived from an EMBL/GenBank/DDBJ whole genome shotgun (WGS) entry which is preliminary data.</text>
</comment>
<keyword evidence="3" id="KW-1185">Reference proteome</keyword>